<dbReference type="RefSeq" id="WP_150435498.1">
    <property type="nucleotide sequence ID" value="NZ_VYKJ01000006.1"/>
</dbReference>
<protein>
    <submittedName>
        <fullName evidence="2">Cupin domain-containing protein</fullName>
    </submittedName>
</protein>
<dbReference type="InterPro" id="IPR014710">
    <property type="entry name" value="RmlC-like_jellyroll"/>
</dbReference>
<evidence type="ECO:0000259" key="1">
    <source>
        <dbReference type="Pfam" id="PF07883"/>
    </source>
</evidence>
<proteinExistence type="predicted"/>
<dbReference type="Gene3D" id="2.60.120.10">
    <property type="entry name" value="Jelly Rolls"/>
    <property type="match status" value="1"/>
</dbReference>
<organism evidence="2 3">
    <name type="scientific">Affinibrenneria salicis</name>
    <dbReference type="NCBI Taxonomy" id="2590031"/>
    <lineage>
        <taxon>Bacteria</taxon>
        <taxon>Pseudomonadati</taxon>
        <taxon>Pseudomonadota</taxon>
        <taxon>Gammaproteobacteria</taxon>
        <taxon>Enterobacterales</taxon>
        <taxon>Pectobacteriaceae</taxon>
        <taxon>Affinibrenneria</taxon>
    </lineage>
</organism>
<dbReference type="AlphaFoldDB" id="A0A5J5FZA0"/>
<dbReference type="SUPFAM" id="SSF51182">
    <property type="entry name" value="RmlC-like cupins"/>
    <property type="match status" value="1"/>
</dbReference>
<dbReference type="InterPro" id="IPR013096">
    <property type="entry name" value="Cupin_2"/>
</dbReference>
<reference evidence="2 3" key="1">
    <citation type="submission" date="2019-09" db="EMBL/GenBank/DDBJ databases">
        <authorList>
            <person name="Li Y."/>
        </authorList>
    </citation>
    <scope>NUCLEOTIDE SEQUENCE [LARGE SCALE GENOMIC DNA]</scope>
    <source>
        <strain evidence="2 3">L3-3HA</strain>
    </source>
</reference>
<name>A0A5J5FZA0_9GAMM</name>
<dbReference type="OrthoDB" id="9806359at2"/>
<comment type="caution">
    <text evidence="2">The sequence shown here is derived from an EMBL/GenBank/DDBJ whole genome shotgun (WGS) entry which is preliminary data.</text>
</comment>
<feature type="domain" description="Cupin type-2" evidence="1">
    <location>
        <begin position="61"/>
        <end position="115"/>
    </location>
</feature>
<evidence type="ECO:0000313" key="2">
    <source>
        <dbReference type="EMBL" id="KAA8999353.1"/>
    </source>
</evidence>
<accession>A0A5J5FZA0</accession>
<dbReference type="InterPro" id="IPR011051">
    <property type="entry name" value="RmlC_Cupin_sf"/>
</dbReference>
<dbReference type="EMBL" id="VYKJ01000006">
    <property type="protein sequence ID" value="KAA8999353.1"/>
    <property type="molecule type" value="Genomic_DNA"/>
</dbReference>
<evidence type="ECO:0000313" key="3">
    <source>
        <dbReference type="Proteomes" id="UP000335415"/>
    </source>
</evidence>
<gene>
    <name evidence="2" type="ORF">FJU30_13515</name>
</gene>
<keyword evidence="3" id="KW-1185">Reference proteome</keyword>
<sequence length="241" mass="27842">MSYFYEAKEKDLLFLEKALSLYKLPSENITSDTYLNYLIKKPWGYEYRIYADNLYDAWKLSIDPGGSTSMHCHPKKDTALLCLKGSGITHFINGEVVNLQEGDKIYIKRGVFHSTSAGEHGIHLIEIENPRDKFDLIRLEDNYGRKNQGYETDASADIEISDLVQHQDYMLRDKDASDSFLFVVGHAENRRNLLKNGYRVLFSVVIDVQQHILGGIHVLEEWEMCAMRFPDKKCLFIASKF</sequence>
<dbReference type="Pfam" id="PF07883">
    <property type="entry name" value="Cupin_2"/>
    <property type="match status" value="1"/>
</dbReference>
<dbReference type="Proteomes" id="UP000335415">
    <property type="component" value="Unassembled WGS sequence"/>
</dbReference>